<comment type="cofactor">
    <cofactor evidence="1">
        <name>pantetheine 4'-phosphate</name>
        <dbReference type="ChEBI" id="CHEBI:47942"/>
    </cofactor>
</comment>
<feature type="region of interest" description="N-terminal hotdog fold" evidence="13">
    <location>
        <begin position="1110"/>
        <end position="1241"/>
    </location>
</feature>
<comment type="caution">
    <text evidence="13">Lacks conserved residue(s) required for the propagation of feature annotation.</text>
</comment>
<feature type="domain" description="Ketosynthase family 3 (KS3)" evidence="16">
    <location>
        <begin position="527"/>
        <end position="960"/>
    </location>
</feature>
<dbReference type="SMART" id="SM00823">
    <property type="entry name" value="PKS_PP"/>
    <property type="match status" value="3"/>
</dbReference>
<evidence type="ECO:0000256" key="13">
    <source>
        <dbReference type="PROSITE-ProRule" id="PRU01363"/>
    </source>
</evidence>
<dbReference type="InterPro" id="IPR049551">
    <property type="entry name" value="PKS_DH_C"/>
</dbReference>
<evidence type="ECO:0000256" key="12">
    <source>
        <dbReference type="ARBA" id="ARBA00023315"/>
    </source>
</evidence>
<dbReference type="InterPro" id="IPR020615">
    <property type="entry name" value="Thiolase_acyl_enz_int_AS"/>
</dbReference>
<dbReference type="PROSITE" id="PS00012">
    <property type="entry name" value="PHOSPHOPANTETHEINE"/>
    <property type="match status" value="2"/>
</dbReference>
<dbReference type="InterPro" id="IPR013217">
    <property type="entry name" value="Methyltransf_12"/>
</dbReference>
<evidence type="ECO:0000256" key="6">
    <source>
        <dbReference type="ARBA" id="ARBA00022490"/>
    </source>
</evidence>
<evidence type="ECO:0000256" key="1">
    <source>
        <dbReference type="ARBA" id="ARBA00001957"/>
    </source>
</evidence>
<dbReference type="FunFam" id="3.40.50.150:FF:000650">
    <property type="entry name" value="Polyketide synthase RzxC"/>
    <property type="match status" value="1"/>
</dbReference>
<feature type="domain" description="Carrier" evidence="15">
    <location>
        <begin position="1403"/>
        <end position="1481"/>
    </location>
</feature>
<dbReference type="InterPro" id="IPR020841">
    <property type="entry name" value="PKS_Beta-ketoAc_synthase_dom"/>
</dbReference>
<dbReference type="InterPro" id="IPR029058">
    <property type="entry name" value="AB_hydrolase_fold"/>
</dbReference>
<comment type="subcellular location">
    <subcellularLocation>
        <location evidence="3">Cytoplasm</location>
    </subcellularLocation>
</comment>
<dbReference type="Pfam" id="PF02801">
    <property type="entry name" value="Ketoacyl-synt_C"/>
    <property type="match status" value="2"/>
</dbReference>
<feature type="region of interest" description="C-terminal hotdog fold" evidence="13">
    <location>
        <begin position="1254"/>
        <end position="1396"/>
    </location>
</feature>
<dbReference type="PROSITE" id="PS52019">
    <property type="entry name" value="PKS_MFAS_DH"/>
    <property type="match status" value="1"/>
</dbReference>
<evidence type="ECO:0000313" key="19">
    <source>
        <dbReference type="Proteomes" id="UP000011182"/>
    </source>
</evidence>
<dbReference type="Gene3D" id="1.10.1200.10">
    <property type="entry name" value="ACP-like"/>
    <property type="match status" value="3"/>
</dbReference>
<dbReference type="PANTHER" id="PTHR43775">
    <property type="entry name" value="FATTY ACID SYNTHASE"/>
    <property type="match status" value="1"/>
</dbReference>
<dbReference type="Gene3D" id="3.10.129.110">
    <property type="entry name" value="Polyketide synthase dehydratase"/>
    <property type="match status" value="1"/>
</dbReference>
<dbReference type="Gene3D" id="3.40.50.1820">
    <property type="entry name" value="alpha/beta hydrolase"/>
    <property type="match status" value="1"/>
</dbReference>
<dbReference type="PANTHER" id="PTHR43775:SF37">
    <property type="entry name" value="SI:DKEY-61P9.11"/>
    <property type="match status" value="1"/>
</dbReference>
<dbReference type="SUPFAM" id="SSF53474">
    <property type="entry name" value="alpha/beta-Hydrolases"/>
    <property type="match status" value="1"/>
</dbReference>
<evidence type="ECO:0000256" key="10">
    <source>
        <dbReference type="ARBA" id="ARBA00022857"/>
    </source>
</evidence>
<keyword evidence="6" id="KW-0963">Cytoplasm</keyword>
<dbReference type="InterPro" id="IPR029063">
    <property type="entry name" value="SAM-dependent_MTases_sf"/>
</dbReference>
<comment type="function">
    <text evidence="2">Involved in some intermediate steps for the synthesis of the antibiotic polyketide bacillaene which is involved in secondary metabolism.</text>
</comment>
<dbReference type="Gene3D" id="3.40.47.10">
    <property type="match status" value="2"/>
</dbReference>
<feature type="domain" description="PKS/mFAS DH" evidence="17">
    <location>
        <begin position="1110"/>
        <end position="1396"/>
    </location>
</feature>
<keyword evidence="5" id="KW-0596">Phosphopantetheine</keyword>
<dbReference type="Proteomes" id="UP000011182">
    <property type="component" value="Unassembled WGS sequence"/>
</dbReference>
<feature type="domain" description="Carrier" evidence="15">
    <location>
        <begin position="376"/>
        <end position="452"/>
    </location>
</feature>
<dbReference type="InterPro" id="IPR009081">
    <property type="entry name" value="PP-bd_ACP"/>
</dbReference>
<proteinExistence type="predicted"/>
<dbReference type="GO" id="GO:0032259">
    <property type="term" value="P:methylation"/>
    <property type="evidence" value="ECO:0007669"/>
    <property type="project" value="UniProtKB-KW"/>
</dbReference>
<name>A0A9W5LIU9_9BACI</name>
<dbReference type="InterPro" id="IPR054514">
    <property type="entry name" value="RhiE-like_linker"/>
</dbReference>
<accession>A0A9W5LIU9</accession>
<keyword evidence="12" id="KW-0012">Acyltransferase</keyword>
<evidence type="ECO:0000256" key="5">
    <source>
        <dbReference type="ARBA" id="ARBA00022450"/>
    </source>
</evidence>
<dbReference type="InterPro" id="IPR001031">
    <property type="entry name" value="Thioesterase"/>
</dbReference>
<evidence type="ECO:0000256" key="9">
    <source>
        <dbReference type="ARBA" id="ARBA00022737"/>
    </source>
</evidence>
<dbReference type="SUPFAM" id="SSF53901">
    <property type="entry name" value="Thiolase-like"/>
    <property type="match status" value="2"/>
</dbReference>
<dbReference type="GO" id="GO:0006633">
    <property type="term" value="P:fatty acid biosynthetic process"/>
    <property type="evidence" value="ECO:0007669"/>
    <property type="project" value="InterPro"/>
</dbReference>
<reference evidence="18 19" key="1">
    <citation type="journal article" date="2014" name="Syst. Appl. Microbiol.">
        <title>Genomic insights into the taxonomic status of the three subspecies of Bacillus subtilis.</title>
        <authorList>
            <person name="Yi H."/>
            <person name="Chun J."/>
            <person name="Cha C.J."/>
        </authorList>
    </citation>
    <scope>NUCLEOTIDE SEQUENCE [LARGE SCALE GENOMIC DNA]</scope>
    <source>
        <strain evidence="18 19">KCTC 13429</strain>
    </source>
</reference>
<evidence type="ECO:0000256" key="7">
    <source>
        <dbReference type="ARBA" id="ARBA00022553"/>
    </source>
</evidence>
<protein>
    <submittedName>
        <fullName evidence="18">Methyltransferase domain-containing protein</fullName>
    </submittedName>
</protein>
<dbReference type="GO" id="GO:0004312">
    <property type="term" value="F:fatty acid synthase activity"/>
    <property type="evidence" value="ECO:0007669"/>
    <property type="project" value="TreeGrafter"/>
</dbReference>
<dbReference type="Pfam" id="PF08242">
    <property type="entry name" value="Methyltransf_12"/>
    <property type="match status" value="1"/>
</dbReference>
<organism evidence="18 19">
    <name type="scientific">Bacillus inaquosorum KCTC 13429</name>
    <dbReference type="NCBI Taxonomy" id="1236548"/>
    <lineage>
        <taxon>Bacteria</taxon>
        <taxon>Bacillati</taxon>
        <taxon>Bacillota</taxon>
        <taxon>Bacilli</taxon>
        <taxon>Bacillales</taxon>
        <taxon>Bacillaceae</taxon>
        <taxon>Bacillus</taxon>
    </lineage>
</organism>
<evidence type="ECO:0000313" key="18">
    <source>
        <dbReference type="EMBL" id="ELS61485.1"/>
    </source>
</evidence>
<dbReference type="InterPro" id="IPR050091">
    <property type="entry name" value="PKS_NRPS_Biosynth_Enz"/>
</dbReference>
<feature type="domain" description="Ketosynthase family 3 (KS3)" evidence="16">
    <location>
        <begin position="1524"/>
        <end position="1942"/>
    </location>
</feature>
<gene>
    <name evidence="18" type="ORF">BSI_18560</name>
</gene>
<sequence>MLNTEDILCKMLFAQLQSIGFFTESKSQPVLENFYGRWFEESQSILERHQFLKRTQNGHVPTRSIGTMSELWKEWNEQKSDLLQDNNMKAMVTLVETALKALPDILTGKASATDILFPNSSMDLVEGVYKNNQVADYFNDVLADTLAAYLQERLKQEPEAKIRILEIGAGTGGTSAAVFQKLKAWQTHIKEYCYTDLSKAFLMHAENKYGPDNPYLTYKRFNVEEPASEQHIDPGSYDVVIAANVLHATKNIRQTLRNAKAVLKKNGLLLLNEISDHNIYSHLTFGLLEGWWLYEDPDLRIPGCPGLYPDTWKMVLESEGYRYVSFMAEQSHQLGQQIIAAESNGVVRQKKKTETEEDTGHLQIDAEKDHSQENASLIEQTAQFVKHTLAKSIKLSPERIHEDTTFEKYGIDSILQVNFIRELEKVTGDLPKTILFEHNNTKELVDYLVKEHESKLRTTLLKETKQPAKNEAPLQTERTAPNKPFTFNTRRFAEEQQVKETQQASNNELKKEKTSHFQVVQTNDPSIEDIAIIGVSGRYPMSDSLEELWAHLIAGDNCITEAPESRWRTSLLKTLSKDSIQPADQKRYGGFLQDIESFDHQLFEVEQSRVMEMTPELRLFLETVWETFEDGGYTRTRLDELRDGDTGVGVFIGNMYNQYFWNIPSLEQAVLSSNGGDWHIANRVSHFFNLTGPSIAVSSACSSSLNAIHLACESLKLKSCSMAIAGGVNLTLDLSKYDSLERANLLESGNHSKSFGTGTGLIPGEGVGAVLLKPLSKAIEDQDHIYAVIKSSFANHSGGRQMYTAPDPKQQAKLIAKSIQQSGIDPETIGYIESAANGSALGDPIEVIALTNAFQQYTNKKQFCAIGSVKSNLGHLEAASGISQLTKVLLQMKKGTLVPTINATPVNPNIQLENTAFYLQEQTEPWHRLNDPETGKKLPRRSMINSFGAGGAYANLIIEEYMERAPEKHIATRQEEFTAVFSAKTKWSLLSYLEHMQLFLEKEDALDIEPIVQALHRRNHDLEHRAAFTVTSTQELIEKLKVFQTSKESSLQQGIYTSFDLQPCAESAHKERKTSAAEQWAAGASIDFKEAAQGNRSGWVHLPHYAFDHHTAFHFDVPAGDGKTSAVESNINHSVKDQFTYDEPYVQGHVFNNERVLVGATYSSLAIDAFFNLFPEENSGRISKLSYINPIVIKQGETIELQAKPFQKDHVIELQIMYREMASDIWKPAAIGQCGRSSFDPKKVNIESLKHSLTELHHIDQMYKTGNGPEWGELFKTITHLYRDNKSILAKIRLPQSGLANGHHYTVSPLMTNSAYLAILSFLEQFDIEGSFLPFGINDIQFTNHTIQEDCWLLITLVKNTGDMLLFDVDVINESSETMLHYSGYSLKQLRVSNQFSNENQNGGLKDRIRSYVTDKLAVNMADPSKLSLSKAHIMDLGIDSSQLVALTREMESETKIELNPTLFFEYPTVQELTDFFVDKHESSFVQMFGEVNQQQERSAQIENQMKQIPAYEMKTDKSTELMADGMAIIGMSGQFPKANSVTEFWDNIIHGRNCISEVPKERWDWRKFASADKEGPSSLQWGGFIEGIGEFDPLFFGISPKEAAHMDPQEFLLLIHAWKAMEDAGLTGQALSGRPTGVFVAAGNTDTAVIPSLIPNRISYALDVKGPSEYYEAACSSALVALHRAIQSIRNGECEQAIVGAVNLLLSPKGFIGFDSMGYLSAEGQAKSFQADANGFVRSEGAGVLIIKPLQKAIDDSDHIYSVIKGTGVSHGGRGMSLHAPNPVGMKDAMFKAYQGAQIDPKTVTYIEAHGIASPLADAIEMGALTSGLSQLELELPQEVQEEAPCYISSLKPSIGHGELVSGMAALMKVSMAMKHQTIPGISGFSSLNDQVSMKGTRFRMTAENQQWEDIKDGAGSKIPRRASINSYSFGGVNAHVILEEYIPSPTVPANMNENEAYMIVLSAKSQDRLKAVVQQQLDYVNKQQELSFQHYAYTLQTGREEMGERLALVVRSKKELVIGLQDWLTAAEKGEKPKRSVPVFSGNAEEGSSDIETLLDGPLREMVIETLLSENNLEKIAFCWTKGVQIPWEQLYQGKGARRIPLPTYPFEKRNCWNSFQAVENTLSVSHDEHINISDHHMLADVLGMAPEELHPHKPLQHYGFDSISCIQLLQQLQSEVDPFITLPELQACQTVQDMTDLIAKKREDSSIQNEHTRTFPELIPLNDGKRGRPVFWFHGGVGGVEIYQQFAQKSQRPFYGIQARGFMTQHAPLHGIEQMASYYIEIIRAIQPEGPYDVGGYSLGGMIAYEVTRQLQSQGLTVKSMVMIDSPYSSETKEHEASMKTSMLQTINTMLASIAKPDKLTDVLISREEVESSTEDEEFLSELIDLAKKRGLNKPEKQIRAQTQQMMKTQRAYDFEAYTVQPLPDPEAVKCYYFRNKSRSFFGDLDIYFTLSNEKAPFDQAAYWEEWERQIPQFNLIDVDSSNHFMILTEPKASRAMLEFCEKLYSNKGVVNANFLKAFRKKHEAREEKEDELVKH</sequence>
<evidence type="ECO:0000256" key="4">
    <source>
        <dbReference type="ARBA" id="ARBA00004789"/>
    </source>
</evidence>
<comment type="pathway">
    <text evidence="4">Antibiotic biosynthesis; bacillaene biosynthesis.</text>
</comment>
<evidence type="ECO:0000256" key="14">
    <source>
        <dbReference type="SAM" id="MobiDB-lite"/>
    </source>
</evidence>
<keyword evidence="10" id="KW-0521">NADP</keyword>
<dbReference type="InterPro" id="IPR014031">
    <property type="entry name" value="Ketoacyl_synth_C"/>
</dbReference>
<dbReference type="Pfam" id="PF22336">
    <property type="entry name" value="RhiE-like_linker"/>
    <property type="match status" value="2"/>
</dbReference>
<dbReference type="PROSITE" id="PS50075">
    <property type="entry name" value="CARRIER"/>
    <property type="match status" value="3"/>
</dbReference>
<dbReference type="GO" id="GO:0004315">
    <property type="term" value="F:3-oxoacyl-[acyl-carrier-protein] synthase activity"/>
    <property type="evidence" value="ECO:0007669"/>
    <property type="project" value="InterPro"/>
</dbReference>
<dbReference type="PROSITE" id="PS00606">
    <property type="entry name" value="KS3_1"/>
    <property type="match status" value="1"/>
</dbReference>
<comment type="caution">
    <text evidence="18">The sequence shown here is derived from an EMBL/GenBank/DDBJ whole genome shotgun (WGS) entry which is preliminary data.</text>
</comment>
<dbReference type="PROSITE" id="PS00098">
    <property type="entry name" value="THIOLASE_1"/>
    <property type="match status" value="1"/>
</dbReference>
<dbReference type="Pfam" id="PF14765">
    <property type="entry name" value="PS-DH"/>
    <property type="match status" value="1"/>
</dbReference>
<dbReference type="Pfam" id="PF00550">
    <property type="entry name" value="PP-binding"/>
    <property type="match status" value="3"/>
</dbReference>
<dbReference type="Pfam" id="PF00975">
    <property type="entry name" value="Thioesterase"/>
    <property type="match status" value="1"/>
</dbReference>
<keyword evidence="18" id="KW-0489">Methyltransferase</keyword>
<evidence type="ECO:0000259" key="17">
    <source>
        <dbReference type="PROSITE" id="PS52019"/>
    </source>
</evidence>
<dbReference type="InterPro" id="IPR006162">
    <property type="entry name" value="Ppantetheine_attach_site"/>
</dbReference>
<evidence type="ECO:0000256" key="8">
    <source>
        <dbReference type="ARBA" id="ARBA00022679"/>
    </source>
</evidence>
<dbReference type="CDD" id="cd00833">
    <property type="entry name" value="PKS"/>
    <property type="match status" value="2"/>
</dbReference>
<keyword evidence="9" id="KW-0677">Repeat</keyword>
<evidence type="ECO:0000256" key="3">
    <source>
        <dbReference type="ARBA" id="ARBA00004496"/>
    </source>
</evidence>
<dbReference type="EMBL" id="AMXN01000003">
    <property type="protein sequence ID" value="ELS61485.1"/>
    <property type="molecule type" value="Genomic_DNA"/>
</dbReference>
<dbReference type="CDD" id="cd02440">
    <property type="entry name" value="AdoMet_MTases"/>
    <property type="match status" value="1"/>
</dbReference>
<dbReference type="PROSITE" id="PS52004">
    <property type="entry name" value="KS3_2"/>
    <property type="match status" value="2"/>
</dbReference>
<dbReference type="GO" id="GO:0005886">
    <property type="term" value="C:plasma membrane"/>
    <property type="evidence" value="ECO:0007669"/>
    <property type="project" value="TreeGrafter"/>
</dbReference>
<dbReference type="GO" id="GO:0008168">
    <property type="term" value="F:methyltransferase activity"/>
    <property type="evidence" value="ECO:0007669"/>
    <property type="project" value="UniProtKB-KW"/>
</dbReference>
<dbReference type="InterPro" id="IPR049900">
    <property type="entry name" value="PKS_mFAS_DH"/>
</dbReference>
<evidence type="ECO:0000256" key="11">
    <source>
        <dbReference type="ARBA" id="ARBA00023268"/>
    </source>
</evidence>
<keyword evidence="8" id="KW-0808">Transferase</keyword>
<dbReference type="InterPro" id="IPR018201">
    <property type="entry name" value="Ketoacyl_synth_AS"/>
</dbReference>
<dbReference type="GO" id="GO:0071770">
    <property type="term" value="P:DIM/DIP cell wall layer assembly"/>
    <property type="evidence" value="ECO:0007669"/>
    <property type="project" value="TreeGrafter"/>
</dbReference>
<keyword evidence="11" id="KW-0511">Multifunctional enzyme</keyword>
<dbReference type="SMART" id="SM01294">
    <property type="entry name" value="PKS_PP_betabranch"/>
    <property type="match status" value="1"/>
</dbReference>
<dbReference type="Gene3D" id="3.40.50.150">
    <property type="entry name" value="Vaccinia Virus protein VP39"/>
    <property type="match status" value="1"/>
</dbReference>
<feature type="domain" description="Carrier" evidence="15">
    <location>
        <begin position="2131"/>
        <end position="2205"/>
    </location>
</feature>
<dbReference type="SMART" id="SM00825">
    <property type="entry name" value="PKS_KS"/>
    <property type="match status" value="2"/>
</dbReference>
<dbReference type="RefSeq" id="WP_003238381.1">
    <property type="nucleotide sequence ID" value="NZ_AMXN01000003.1"/>
</dbReference>
<feature type="region of interest" description="Disordered" evidence="14">
    <location>
        <begin position="465"/>
        <end position="484"/>
    </location>
</feature>
<dbReference type="GO" id="GO:0005737">
    <property type="term" value="C:cytoplasm"/>
    <property type="evidence" value="ECO:0007669"/>
    <property type="project" value="UniProtKB-SubCell"/>
</dbReference>
<dbReference type="SUPFAM" id="SSF47336">
    <property type="entry name" value="ACP-like"/>
    <property type="match status" value="3"/>
</dbReference>
<dbReference type="InterPro" id="IPR020806">
    <property type="entry name" value="PKS_PP-bd"/>
</dbReference>
<dbReference type="Gene3D" id="1.10.1240.100">
    <property type="match status" value="2"/>
</dbReference>
<dbReference type="InterPro" id="IPR042104">
    <property type="entry name" value="PKS_dehydratase_sf"/>
</dbReference>
<dbReference type="InterPro" id="IPR014030">
    <property type="entry name" value="Ketoacyl_synth_N"/>
</dbReference>
<keyword evidence="19" id="KW-1185">Reference proteome</keyword>
<dbReference type="Pfam" id="PF00109">
    <property type="entry name" value="ketoacyl-synt"/>
    <property type="match status" value="2"/>
</dbReference>
<dbReference type="GO" id="GO:0031177">
    <property type="term" value="F:phosphopantetheine binding"/>
    <property type="evidence" value="ECO:0007669"/>
    <property type="project" value="InterPro"/>
</dbReference>
<keyword evidence="7" id="KW-0597">Phosphoprotein</keyword>
<dbReference type="InterPro" id="IPR016039">
    <property type="entry name" value="Thiolase-like"/>
</dbReference>
<evidence type="ECO:0000259" key="16">
    <source>
        <dbReference type="PROSITE" id="PS52004"/>
    </source>
</evidence>
<evidence type="ECO:0000259" key="15">
    <source>
        <dbReference type="PROSITE" id="PS50075"/>
    </source>
</evidence>
<dbReference type="SUPFAM" id="SSF53335">
    <property type="entry name" value="S-adenosyl-L-methionine-dependent methyltransferases"/>
    <property type="match status" value="1"/>
</dbReference>
<evidence type="ECO:0000256" key="2">
    <source>
        <dbReference type="ARBA" id="ARBA00003299"/>
    </source>
</evidence>
<dbReference type="InterPro" id="IPR036736">
    <property type="entry name" value="ACP-like_sf"/>
</dbReference>